<reference evidence="2" key="2">
    <citation type="submission" date="2025-08" db="UniProtKB">
        <authorList>
            <consortium name="RefSeq"/>
        </authorList>
    </citation>
    <scope>IDENTIFICATION</scope>
    <source>
        <tissue evidence="2">Leaf</tissue>
    </source>
</reference>
<name>A0AC58UBG2_TOBAC</name>
<gene>
    <name evidence="2" type="primary">LOC142179839</name>
</gene>
<reference evidence="1" key="1">
    <citation type="journal article" date="2014" name="Nat. Commun.">
        <title>The tobacco genome sequence and its comparison with those of tomato and potato.</title>
        <authorList>
            <person name="Sierro N."/>
            <person name="Battey J.N."/>
            <person name="Ouadi S."/>
            <person name="Bakaher N."/>
            <person name="Bovet L."/>
            <person name="Willig A."/>
            <person name="Goepfert S."/>
            <person name="Peitsch M.C."/>
            <person name="Ivanov N.V."/>
        </authorList>
    </citation>
    <scope>NUCLEOTIDE SEQUENCE [LARGE SCALE GENOMIC DNA]</scope>
</reference>
<evidence type="ECO:0000313" key="2">
    <source>
        <dbReference type="RefSeq" id="XP_075106825.1"/>
    </source>
</evidence>
<proteinExistence type="predicted"/>
<dbReference type="Proteomes" id="UP000790787">
    <property type="component" value="Chromosome 4"/>
</dbReference>
<protein>
    <submittedName>
        <fullName evidence="2">Uncharacterized protein LOC142179839</fullName>
    </submittedName>
</protein>
<sequence>MVSKDKIEGYMRFLGFQGCISNDNGKIWCFWKNICHTIVSTNDEQHITIKIEEGSSNITTVITAVYAKCTSRERKDLWSSLENDNNGINGPWCIGGDFNIFLEPDVKLGGNPHKMSKSLDFMNCMDNCGMTDIGFSGAKFTWCSDHRPLLMKCFDKTNNHIKYFRFLNFWTKQDDFLNIVKEGWDTHISGNNIWRLQAKLKLLSRKLSQWSRESIGDIQSNIIKWEEKIQSLEEMGIINNTEADKSKTNKAHAEYIRWIDMQEFLNTQKANIKWFGDGDRNTSYFHSLLREKRRKLQLDRIKNHKGK</sequence>
<evidence type="ECO:0000313" key="1">
    <source>
        <dbReference type="Proteomes" id="UP000790787"/>
    </source>
</evidence>
<keyword evidence="1" id="KW-1185">Reference proteome</keyword>
<accession>A0AC58UBG2</accession>
<dbReference type="RefSeq" id="XP_075106825.1">
    <property type="nucleotide sequence ID" value="XM_075250724.1"/>
</dbReference>
<organism evidence="1 2">
    <name type="scientific">Nicotiana tabacum</name>
    <name type="common">Common tobacco</name>
    <dbReference type="NCBI Taxonomy" id="4097"/>
    <lineage>
        <taxon>Eukaryota</taxon>
        <taxon>Viridiplantae</taxon>
        <taxon>Streptophyta</taxon>
        <taxon>Embryophyta</taxon>
        <taxon>Tracheophyta</taxon>
        <taxon>Spermatophyta</taxon>
        <taxon>Magnoliopsida</taxon>
        <taxon>eudicotyledons</taxon>
        <taxon>Gunneridae</taxon>
        <taxon>Pentapetalae</taxon>
        <taxon>asterids</taxon>
        <taxon>lamiids</taxon>
        <taxon>Solanales</taxon>
        <taxon>Solanaceae</taxon>
        <taxon>Nicotianoideae</taxon>
        <taxon>Nicotianeae</taxon>
        <taxon>Nicotiana</taxon>
    </lineage>
</organism>